<gene>
    <name evidence="1" type="ORF">CEXT_30991</name>
</gene>
<reference evidence="1 2" key="1">
    <citation type="submission" date="2021-06" db="EMBL/GenBank/DDBJ databases">
        <title>Caerostris extrusa draft genome.</title>
        <authorList>
            <person name="Kono N."/>
            <person name="Arakawa K."/>
        </authorList>
    </citation>
    <scope>NUCLEOTIDE SEQUENCE [LARGE SCALE GENOMIC DNA]</scope>
</reference>
<dbReference type="Proteomes" id="UP001054945">
    <property type="component" value="Unassembled WGS sequence"/>
</dbReference>
<protein>
    <submittedName>
        <fullName evidence="1">Uncharacterized protein</fullName>
    </submittedName>
</protein>
<proteinExistence type="predicted"/>
<keyword evidence="2" id="KW-1185">Reference proteome</keyword>
<evidence type="ECO:0000313" key="2">
    <source>
        <dbReference type="Proteomes" id="UP001054945"/>
    </source>
</evidence>
<sequence length="131" mass="14912">MSLPKNSDKQLPLKKKLDKWLKKKKKKIQPLFEPTLQMIRSTDRSDCRHTRQDKHLELLSGPHKPLDRNLPFSGGSSLSCNCHAFLCGSRLLVTWCLDTLMLLEVKKSEESNAGRKPILSDNAVRGASWLC</sequence>
<evidence type="ECO:0000313" key="1">
    <source>
        <dbReference type="EMBL" id="GIY31080.1"/>
    </source>
</evidence>
<dbReference type="EMBL" id="BPLR01009323">
    <property type="protein sequence ID" value="GIY31080.1"/>
    <property type="molecule type" value="Genomic_DNA"/>
</dbReference>
<accession>A0AAV4SA83</accession>
<comment type="caution">
    <text evidence="1">The sequence shown here is derived from an EMBL/GenBank/DDBJ whole genome shotgun (WGS) entry which is preliminary data.</text>
</comment>
<organism evidence="1 2">
    <name type="scientific">Caerostris extrusa</name>
    <name type="common">Bark spider</name>
    <name type="synonym">Caerostris bankana</name>
    <dbReference type="NCBI Taxonomy" id="172846"/>
    <lineage>
        <taxon>Eukaryota</taxon>
        <taxon>Metazoa</taxon>
        <taxon>Ecdysozoa</taxon>
        <taxon>Arthropoda</taxon>
        <taxon>Chelicerata</taxon>
        <taxon>Arachnida</taxon>
        <taxon>Araneae</taxon>
        <taxon>Araneomorphae</taxon>
        <taxon>Entelegynae</taxon>
        <taxon>Araneoidea</taxon>
        <taxon>Araneidae</taxon>
        <taxon>Caerostris</taxon>
    </lineage>
</organism>
<name>A0AAV4SA83_CAEEX</name>
<dbReference type="AlphaFoldDB" id="A0AAV4SA83"/>